<evidence type="ECO:0000313" key="1">
    <source>
        <dbReference type="EMBL" id="QHZ51390.1"/>
    </source>
</evidence>
<name>A0A6C0QS26_9BACL</name>
<dbReference type="EMBL" id="CP019717">
    <property type="protein sequence ID" value="QHZ51390.1"/>
    <property type="molecule type" value="Genomic_DNA"/>
</dbReference>
<dbReference type="Proteomes" id="UP000464330">
    <property type="component" value="Chromosome"/>
</dbReference>
<dbReference type="InterPro" id="IPR011006">
    <property type="entry name" value="CheY-like_superfamily"/>
</dbReference>
<dbReference type="AlphaFoldDB" id="A0A6C0QS26"/>
<protein>
    <recommendedName>
        <fullName evidence="3">Response regulatory domain-containing protein</fullName>
    </recommendedName>
</protein>
<evidence type="ECO:0008006" key="3">
    <source>
        <dbReference type="Google" id="ProtNLM"/>
    </source>
</evidence>
<organism evidence="1 2">
    <name type="scientific">Paenibacillus larvae subsp. larvae</name>
    <dbReference type="NCBI Taxonomy" id="147375"/>
    <lineage>
        <taxon>Bacteria</taxon>
        <taxon>Bacillati</taxon>
        <taxon>Bacillota</taxon>
        <taxon>Bacilli</taxon>
        <taxon>Bacillales</taxon>
        <taxon>Paenibacillaceae</taxon>
        <taxon>Paenibacillus</taxon>
    </lineage>
</organism>
<gene>
    <name evidence="1" type="ORF">ERICV_02244</name>
</gene>
<evidence type="ECO:0000313" key="2">
    <source>
        <dbReference type="Proteomes" id="UP000464330"/>
    </source>
</evidence>
<accession>A0A6C0QS26</accession>
<dbReference type="SUPFAM" id="SSF52172">
    <property type="entry name" value="CheY-like"/>
    <property type="match status" value="1"/>
</dbReference>
<sequence>MPKHILIVDDDKDIAQLLHIYLINEGYIKLAELC</sequence>
<proteinExistence type="predicted"/>
<reference evidence="1 2" key="1">
    <citation type="journal article" date="2020" name="Int. J. Med. Microbiol.">
        <title>Discovery of Paenibacillus larvae ERIC V: Phenotypic and genomic comparison to genotypes ERIC I-IV reveal different inventories of virulence factors which correlate with epidemiological prevalences of American Foulbrood.</title>
        <authorList>
            <person name="Beims H."/>
            <person name="Bunk B."/>
            <person name="Erler S."/>
            <person name="Mohr K.I."/>
            <person name="Sproer C."/>
            <person name="Pradella S."/>
            <person name="Gunther G."/>
            <person name="Rohde M."/>
            <person name="von der Ohe W."/>
            <person name="Steinert M."/>
        </authorList>
    </citation>
    <scope>NUCLEOTIDE SEQUENCE [LARGE SCALE GENOMIC DNA]</scope>
    <source>
        <strain evidence="1">Eric_V</strain>
    </source>
</reference>
<dbReference type="RefSeq" id="WP_024094375.1">
    <property type="nucleotide sequence ID" value="NZ_CP019651.1"/>
</dbReference>